<dbReference type="EMBL" id="KN831786">
    <property type="protein sequence ID" value="KIM39334.1"/>
    <property type="molecule type" value="Genomic_DNA"/>
</dbReference>
<dbReference type="Proteomes" id="UP000053424">
    <property type="component" value="Unassembled WGS sequence"/>
</dbReference>
<dbReference type="AlphaFoldDB" id="A0A0C3C4Z5"/>
<gene>
    <name evidence="1" type="ORF">M413DRAFT_447275</name>
</gene>
<organism evidence="1 2">
    <name type="scientific">Hebeloma cylindrosporum</name>
    <dbReference type="NCBI Taxonomy" id="76867"/>
    <lineage>
        <taxon>Eukaryota</taxon>
        <taxon>Fungi</taxon>
        <taxon>Dikarya</taxon>
        <taxon>Basidiomycota</taxon>
        <taxon>Agaricomycotina</taxon>
        <taxon>Agaricomycetes</taxon>
        <taxon>Agaricomycetidae</taxon>
        <taxon>Agaricales</taxon>
        <taxon>Agaricineae</taxon>
        <taxon>Hymenogastraceae</taxon>
        <taxon>Hebeloma</taxon>
    </lineage>
</organism>
<dbReference type="HOGENOM" id="CLU_3014385_0_0_1"/>
<reference evidence="2" key="2">
    <citation type="submission" date="2015-01" db="EMBL/GenBank/DDBJ databases">
        <title>Evolutionary Origins and Diversification of the Mycorrhizal Mutualists.</title>
        <authorList>
            <consortium name="DOE Joint Genome Institute"/>
            <consortium name="Mycorrhizal Genomics Consortium"/>
            <person name="Kohler A."/>
            <person name="Kuo A."/>
            <person name="Nagy L.G."/>
            <person name="Floudas D."/>
            <person name="Copeland A."/>
            <person name="Barry K.W."/>
            <person name="Cichocki N."/>
            <person name="Veneault-Fourrey C."/>
            <person name="LaButti K."/>
            <person name="Lindquist E.A."/>
            <person name="Lipzen A."/>
            <person name="Lundell T."/>
            <person name="Morin E."/>
            <person name="Murat C."/>
            <person name="Riley R."/>
            <person name="Ohm R."/>
            <person name="Sun H."/>
            <person name="Tunlid A."/>
            <person name="Henrissat B."/>
            <person name="Grigoriev I.V."/>
            <person name="Hibbett D.S."/>
            <person name="Martin F."/>
        </authorList>
    </citation>
    <scope>NUCLEOTIDE SEQUENCE [LARGE SCALE GENOMIC DNA]</scope>
    <source>
        <strain evidence="2">h7</strain>
    </source>
</reference>
<protein>
    <submittedName>
        <fullName evidence="1">Uncharacterized protein</fullName>
    </submittedName>
</protein>
<keyword evidence="2" id="KW-1185">Reference proteome</keyword>
<proteinExistence type="predicted"/>
<evidence type="ECO:0000313" key="2">
    <source>
        <dbReference type="Proteomes" id="UP000053424"/>
    </source>
</evidence>
<sequence>MSYKYSAHILVWNPSPSSHWDFAFSSSLLHNGAADGELDLSLSSFVMLTFAPRCSR</sequence>
<accession>A0A0C3C4Z5</accession>
<evidence type="ECO:0000313" key="1">
    <source>
        <dbReference type="EMBL" id="KIM39334.1"/>
    </source>
</evidence>
<name>A0A0C3C4Z5_HEBCY</name>
<reference evidence="1 2" key="1">
    <citation type="submission" date="2014-04" db="EMBL/GenBank/DDBJ databases">
        <authorList>
            <consortium name="DOE Joint Genome Institute"/>
            <person name="Kuo A."/>
            <person name="Gay G."/>
            <person name="Dore J."/>
            <person name="Kohler A."/>
            <person name="Nagy L.G."/>
            <person name="Floudas D."/>
            <person name="Copeland A."/>
            <person name="Barry K.W."/>
            <person name="Cichocki N."/>
            <person name="Veneault-Fourrey C."/>
            <person name="LaButti K."/>
            <person name="Lindquist E.A."/>
            <person name="Lipzen A."/>
            <person name="Lundell T."/>
            <person name="Morin E."/>
            <person name="Murat C."/>
            <person name="Sun H."/>
            <person name="Tunlid A."/>
            <person name="Henrissat B."/>
            <person name="Grigoriev I.V."/>
            <person name="Hibbett D.S."/>
            <person name="Martin F."/>
            <person name="Nordberg H.P."/>
            <person name="Cantor M.N."/>
            <person name="Hua S.X."/>
        </authorList>
    </citation>
    <scope>NUCLEOTIDE SEQUENCE [LARGE SCALE GENOMIC DNA]</scope>
    <source>
        <strain evidence="2">h7</strain>
    </source>
</reference>